<name>A0A6M5Z1R9_9BACT</name>
<dbReference type="KEGG" id="ftj:FTUN_6979"/>
<organism evidence="2 3">
    <name type="scientific">Frigoriglobus tundricola</name>
    <dbReference type="NCBI Taxonomy" id="2774151"/>
    <lineage>
        <taxon>Bacteria</taxon>
        <taxon>Pseudomonadati</taxon>
        <taxon>Planctomycetota</taxon>
        <taxon>Planctomycetia</taxon>
        <taxon>Gemmatales</taxon>
        <taxon>Gemmataceae</taxon>
        <taxon>Frigoriglobus</taxon>
    </lineage>
</organism>
<dbReference type="RefSeq" id="WP_171474348.1">
    <property type="nucleotide sequence ID" value="NZ_CP053452.2"/>
</dbReference>
<dbReference type="AlphaFoldDB" id="A0A6M5Z1R9"/>
<reference evidence="3" key="1">
    <citation type="submission" date="2020-05" db="EMBL/GenBank/DDBJ databases">
        <title>Frigoriglobus tundricola gen. nov., sp. nov., a psychrotolerant cellulolytic planctomycete of the family Gemmataceae with two divergent copies of 16S rRNA gene.</title>
        <authorList>
            <person name="Kulichevskaya I.S."/>
            <person name="Ivanova A.A."/>
            <person name="Naumoff D.G."/>
            <person name="Beletsky A.V."/>
            <person name="Rijpstra W.I.C."/>
            <person name="Sinninghe Damste J.S."/>
            <person name="Mardanov A.V."/>
            <person name="Ravin N.V."/>
            <person name="Dedysh S.N."/>
        </authorList>
    </citation>
    <scope>NUCLEOTIDE SEQUENCE [LARGE SCALE GENOMIC DNA]</scope>
    <source>
        <strain evidence="3">PL17</strain>
    </source>
</reference>
<dbReference type="EMBL" id="CP053452">
    <property type="protein sequence ID" value="QJW99371.1"/>
    <property type="molecule type" value="Genomic_DNA"/>
</dbReference>
<feature type="region of interest" description="Disordered" evidence="1">
    <location>
        <begin position="95"/>
        <end position="147"/>
    </location>
</feature>
<evidence type="ECO:0000313" key="2">
    <source>
        <dbReference type="EMBL" id="QJW99371.1"/>
    </source>
</evidence>
<feature type="region of interest" description="Disordered" evidence="1">
    <location>
        <begin position="32"/>
        <end position="70"/>
    </location>
</feature>
<keyword evidence="3" id="KW-1185">Reference proteome</keyword>
<accession>A0A6M5Z1R9</accession>
<feature type="compositionally biased region" description="Basic and acidic residues" evidence="1">
    <location>
        <begin position="129"/>
        <end position="147"/>
    </location>
</feature>
<dbReference type="Proteomes" id="UP000503447">
    <property type="component" value="Chromosome"/>
</dbReference>
<evidence type="ECO:0000256" key="1">
    <source>
        <dbReference type="SAM" id="MobiDB-lite"/>
    </source>
</evidence>
<sequence>MNATPKPAAAPDELDRLFTDYFKSQLKRPWPNAPIPVAAATPAEPSELAVARASETPRNRPNPATRDNTARARFTLAASVALMLGTCWYLSNGFEPGTRQGAPASNPALPNMLNGSDADGNKHLPLKTIEQDKVKEHGPKIDMEKFE</sequence>
<proteinExistence type="predicted"/>
<evidence type="ECO:0000313" key="3">
    <source>
        <dbReference type="Proteomes" id="UP000503447"/>
    </source>
</evidence>
<protein>
    <submittedName>
        <fullName evidence="2">Uncharacterized protein</fullName>
    </submittedName>
</protein>
<gene>
    <name evidence="2" type="ORF">FTUN_6979</name>
</gene>